<dbReference type="NCBIfam" id="TIGR00536">
    <property type="entry name" value="hemK_fam"/>
    <property type="match status" value="1"/>
</dbReference>
<dbReference type="GO" id="GO:0102559">
    <property type="term" value="F:peptide chain release factor N(5)-glutamine methyltransferase activity"/>
    <property type="evidence" value="ECO:0007669"/>
    <property type="project" value="UniProtKB-EC"/>
</dbReference>
<dbReference type="InterPro" id="IPR029063">
    <property type="entry name" value="SAM-dependent_MTases_sf"/>
</dbReference>
<dbReference type="GO" id="GO:0032259">
    <property type="term" value="P:methylation"/>
    <property type="evidence" value="ECO:0007669"/>
    <property type="project" value="UniProtKB-KW"/>
</dbReference>
<dbReference type="AlphaFoldDB" id="W5TFW8"/>
<dbReference type="NCBIfam" id="TIGR03704">
    <property type="entry name" value="PrmC_rel_meth"/>
    <property type="match status" value="1"/>
</dbReference>
<dbReference type="Pfam" id="PF05175">
    <property type="entry name" value="MTS"/>
    <property type="match status" value="1"/>
</dbReference>
<name>W5TFW8_9NOCA</name>
<dbReference type="InterPro" id="IPR004556">
    <property type="entry name" value="HemK-like"/>
</dbReference>
<evidence type="ECO:0000313" key="8">
    <source>
        <dbReference type="Proteomes" id="UP000019150"/>
    </source>
</evidence>
<keyword evidence="2 7" id="KW-0489">Methyltransferase</keyword>
<dbReference type="Proteomes" id="UP000019150">
    <property type="component" value="Chromosome"/>
</dbReference>
<gene>
    <name evidence="7" type="ORF">NONO_c32720</name>
</gene>
<dbReference type="EMBL" id="CP006850">
    <property type="protein sequence ID" value="AHH18059.1"/>
    <property type="molecule type" value="Genomic_DNA"/>
</dbReference>
<evidence type="ECO:0000256" key="1">
    <source>
        <dbReference type="ARBA" id="ARBA00012771"/>
    </source>
</evidence>
<dbReference type="PANTHER" id="PTHR18895:SF74">
    <property type="entry name" value="MTRF1L RELEASE FACTOR GLUTAMINE METHYLTRANSFERASE"/>
    <property type="match status" value="1"/>
</dbReference>
<dbReference type="EC" id="2.1.1.297" evidence="1"/>
<keyword evidence="8" id="KW-1185">Reference proteome</keyword>
<dbReference type="eggNOG" id="COG2890">
    <property type="taxonomic scope" value="Bacteria"/>
</dbReference>
<evidence type="ECO:0000256" key="2">
    <source>
        <dbReference type="ARBA" id="ARBA00022603"/>
    </source>
</evidence>
<keyword evidence="3 7" id="KW-0808">Transferase</keyword>
<evidence type="ECO:0000259" key="6">
    <source>
        <dbReference type="Pfam" id="PF05175"/>
    </source>
</evidence>
<dbReference type="PATRIC" id="fig|1415166.3.peg.3357"/>
<dbReference type="SUPFAM" id="SSF53335">
    <property type="entry name" value="S-adenosyl-L-methionine-dependent methyltransferases"/>
    <property type="match status" value="1"/>
</dbReference>
<dbReference type="HOGENOM" id="CLU_018398_4_2_11"/>
<sequence length="259" mass="27194">MATLRAAGCVFAEEEAELLRQAASSPGDLSDLVARRVRGIPLEHLLGWAEFHGHRVAVAPGVFVPRQRTAFLVDRALAHAAARTGDRRTVVDLCCGSGALGLAVTRALRADGAAVHLLAADIDAAAVACARRNLEPLGGRVFRGDLFETLPAEPIGRVDLLLANTPYVPTGMIAHMPPEARDHEPRAALDGGADGLDVLRRVATEAGRWLAVGGRLFVETGESQRETALAIMERGGLASAAARSPDDGTIVVEGTRVAL</sequence>
<dbReference type="PANTHER" id="PTHR18895">
    <property type="entry name" value="HEMK METHYLTRANSFERASE"/>
    <property type="match status" value="1"/>
</dbReference>
<dbReference type="STRING" id="1415166.NONO_c32720"/>
<dbReference type="InterPro" id="IPR007848">
    <property type="entry name" value="Small_mtfrase_dom"/>
</dbReference>
<dbReference type="InterPro" id="IPR050320">
    <property type="entry name" value="N5-glutamine_MTase"/>
</dbReference>
<protein>
    <recommendedName>
        <fullName evidence="1">peptide chain release factor N(5)-glutamine methyltransferase</fullName>
        <ecNumber evidence="1">2.1.1.297</ecNumber>
    </recommendedName>
</protein>
<dbReference type="CDD" id="cd02440">
    <property type="entry name" value="AdoMet_MTases"/>
    <property type="match status" value="1"/>
</dbReference>
<feature type="domain" description="Methyltransferase small" evidence="6">
    <location>
        <begin position="80"/>
        <end position="167"/>
    </location>
</feature>
<evidence type="ECO:0000256" key="3">
    <source>
        <dbReference type="ARBA" id="ARBA00022679"/>
    </source>
</evidence>
<comment type="catalytic activity">
    <reaction evidence="5">
        <text>L-glutaminyl-[peptide chain release factor] + S-adenosyl-L-methionine = N(5)-methyl-L-glutaminyl-[peptide chain release factor] + S-adenosyl-L-homocysteine + H(+)</text>
        <dbReference type="Rhea" id="RHEA:42896"/>
        <dbReference type="Rhea" id="RHEA-COMP:10271"/>
        <dbReference type="Rhea" id="RHEA-COMP:10272"/>
        <dbReference type="ChEBI" id="CHEBI:15378"/>
        <dbReference type="ChEBI" id="CHEBI:30011"/>
        <dbReference type="ChEBI" id="CHEBI:57856"/>
        <dbReference type="ChEBI" id="CHEBI:59789"/>
        <dbReference type="ChEBI" id="CHEBI:61891"/>
        <dbReference type="EC" id="2.1.1.297"/>
    </reaction>
</comment>
<organism evidence="7 8">
    <name type="scientific">Nocardia nova SH22a</name>
    <dbReference type="NCBI Taxonomy" id="1415166"/>
    <lineage>
        <taxon>Bacteria</taxon>
        <taxon>Bacillati</taxon>
        <taxon>Actinomycetota</taxon>
        <taxon>Actinomycetes</taxon>
        <taxon>Mycobacteriales</taxon>
        <taxon>Nocardiaceae</taxon>
        <taxon>Nocardia</taxon>
    </lineage>
</organism>
<evidence type="ECO:0000313" key="7">
    <source>
        <dbReference type="EMBL" id="AHH18059.1"/>
    </source>
</evidence>
<reference evidence="7 8" key="1">
    <citation type="journal article" date="2014" name="Appl. Environ. Microbiol.">
        <title>Insights into the Microbial Degradation of Rubber and Gutta-Percha by Analysis of the Complete Genome of Nocardia nova SH22a.</title>
        <authorList>
            <person name="Luo Q."/>
            <person name="Hiessl S."/>
            <person name="Poehlein A."/>
            <person name="Daniel R."/>
            <person name="Steinbuchel A."/>
        </authorList>
    </citation>
    <scope>NUCLEOTIDE SEQUENCE [LARGE SCALE GENOMIC DNA]</scope>
    <source>
        <strain evidence="7">SH22a</strain>
    </source>
</reference>
<keyword evidence="4" id="KW-0949">S-adenosyl-L-methionine</keyword>
<proteinExistence type="predicted"/>
<evidence type="ECO:0000256" key="4">
    <source>
        <dbReference type="ARBA" id="ARBA00022691"/>
    </source>
</evidence>
<dbReference type="InterPro" id="IPR022446">
    <property type="entry name" value="MeTrfrase_put"/>
</dbReference>
<accession>W5TFW8</accession>
<dbReference type="KEGG" id="nno:NONO_c32720"/>
<dbReference type="Gene3D" id="3.40.50.150">
    <property type="entry name" value="Vaccinia Virus protein VP39"/>
    <property type="match status" value="1"/>
</dbReference>
<evidence type="ECO:0000256" key="5">
    <source>
        <dbReference type="ARBA" id="ARBA00048391"/>
    </source>
</evidence>